<dbReference type="PANTHER" id="PTHR43581">
    <property type="entry name" value="ATP/GTP PHOSPHATASE"/>
    <property type="match status" value="1"/>
</dbReference>
<dbReference type="RefSeq" id="WP_206090538.1">
    <property type="nucleotide sequence ID" value="NZ_CP065053.1"/>
</dbReference>
<reference evidence="3 4" key="1">
    <citation type="submission" date="2020-11" db="EMBL/GenBank/DDBJ databases">
        <authorList>
            <person name="Sun Q."/>
        </authorList>
    </citation>
    <scope>NUCLEOTIDE SEQUENCE [LARGE SCALE GENOMIC DNA]</scope>
    <source>
        <strain evidence="3 4">P8398</strain>
    </source>
</reference>
<dbReference type="PANTHER" id="PTHR43581:SF2">
    <property type="entry name" value="EXCINUCLEASE ATPASE SUBUNIT"/>
    <property type="match status" value="1"/>
</dbReference>
<name>A0AA49A8U2_9BURK</name>
<accession>A0AA49A8U2</accession>
<dbReference type="CDD" id="cd01026">
    <property type="entry name" value="TOPRIM_OLD"/>
    <property type="match status" value="1"/>
</dbReference>
<evidence type="ECO:0000259" key="1">
    <source>
        <dbReference type="Pfam" id="PF13175"/>
    </source>
</evidence>
<evidence type="ECO:0000313" key="3">
    <source>
        <dbReference type="EMBL" id="QPI50883.1"/>
    </source>
</evidence>
<dbReference type="Pfam" id="PF20469">
    <property type="entry name" value="OLD-like_TOPRIM"/>
    <property type="match status" value="1"/>
</dbReference>
<dbReference type="EMBL" id="CP065053">
    <property type="protein sequence ID" value="QPI50883.1"/>
    <property type="molecule type" value="Genomic_DNA"/>
</dbReference>
<dbReference type="InterPro" id="IPR051396">
    <property type="entry name" value="Bact_Antivir_Def_Nuclease"/>
</dbReference>
<organism evidence="3 4">
    <name type="scientific">Massilia antarctica</name>
    <dbReference type="NCBI Taxonomy" id="2765360"/>
    <lineage>
        <taxon>Bacteria</taxon>
        <taxon>Pseudomonadati</taxon>
        <taxon>Pseudomonadota</taxon>
        <taxon>Betaproteobacteria</taxon>
        <taxon>Burkholderiales</taxon>
        <taxon>Oxalobacteraceae</taxon>
        <taxon>Telluria group</taxon>
        <taxon>Massilia</taxon>
    </lineage>
</organism>
<dbReference type="Proteomes" id="UP000662888">
    <property type="component" value="Chromosome"/>
</dbReference>
<feature type="domain" description="Endonuclease GajA/Old nuclease/RecF-like AAA" evidence="1">
    <location>
        <begin position="65"/>
        <end position="292"/>
    </location>
</feature>
<protein>
    <submittedName>
        <fullName evidence="3">AAA family ATPase</fullName>
    </submittedName>
</protein>
<gene>
    <name evidence="3" type="ORF">IV454_04775</name>
</gene>
<keyword evidence="4" id="KW-1185">Reference proteome</keyword>
<dbReference type="InterPro" id="IPR034139">
    <property type="entry name" value="TOPRIM_OLD"/>
</dbReference>
<evidence type="ECO:0000259" key="2">
    <source>
        <dbReference type="Pfam" id="PF20469"/>
    </source>
</evidence>
<dbReference type="Pfam" id="PF13175">
    <property type="entry name" value="AAA_15"/>
    <property type="match status" value="1"/>
</dbReference>
<feature type="domain" description="OLD protein-like TOPRIM" evidence="2">
    <location>
        <begin position="383"/>
        <end position="447"/>
    </location>
</feature>
<proteinExistence type="predicted"/>
<evidence type="ECO:0000313" key="4">
    <source>
        <dbReference type="Proteomes" id="UP000662888"/>
    </source>
</evidence>
<sequence>MLPDVSTDFDKIGIRLQYCIHDGQLLRDEYATMVPATEGKRQKSLSQFLKQVPKLSRYFSVRYYALSIEGSEIKETEIESKEGKRTLNSLIRVDFIDAQRGIHDQDSGRVNRLSAAFSAYYSSNLEKPAENEAANRVIDENNSRLTAHYDTHFKPLLAVISGLGVPSAHDRVLRLVSSMSAQDALQGSTELFYVDEVLKHELPEAYNGLGFKNLIYIAIQLNHYHAQWLSTESGRELCQLIFIEEPEVHLHAQVQQVFIANISRILRETAKALGMGGVTPQLAISTHSSHIVDAVEFDKIRYFCRVPMKSHIGNVSATPSATKILNLHDFRPSPEPLRALTAAEEKLVKEAKEVLLAELRKQQQQATIDFLKKYLKLTHCDLFFADATILVEGTVEKLLLPQMIEKNATLLSNRYVTILEVGGAYAHKLASLLSFIGTPFLVITDIDTVDAADARRACRADKAGARTSNAALKSLLAKSTRDELVALKSEEQLVQSGQCFVTFQKPVKVGVDEMHGRTLEETFIYENLAIFKGDEQISIGLGLTATMTRDEIIEKVYGEVRDQSFKKTEFALAIASSQVVWTTPIYIVEGLKWLENRLSPIANTEVL</sequence>
<dbReference type="InterPro" id="IPR041685">
    <property type="entry name" value="AAA_GajA/Old/RecF-like"/>
</dbReference>